<evidence type="ECO:0000313" key="3">
    <source>
        <dbReference type="EMBL" id="OZM71808.1"/>
    </source>
</evidence>
<proteinExistence type="predicted"/>
<name>A0A263D110_9PSEU</name>
<dbReference type="InterPro" id="IPR006638">
    <property type="entry name" value="Elp3/MiaA/NifB-like_rSAM"/>
</dbReference>
<evidence type="ECO:0000313" key="4">
    <source>
        <dbReference type="Proteomes" id="UP000242444"/>
    </source>
</evidence>
<dbReference type="GO" id="GO:0051539">
    <property type="term" value="F:4 iron, 4 sulfur cluster binding"/>
    <property type="evidence" value="ECO:0007669"/>
    <property type="project" value="TreeGrafter"/>
</dbReference>
<dbReference type="SFLD" id="SFLDG01065">
    <property type="entry name" value="anaerobic_coproporphyrinogen-I"/>
    <property type="match status" value="1"/>
</dbReference>
<comment type="caution">
    <text evidence="3">The sequence shown here is derived from an EMBL/GenBank/DDBJ whole genome shotgun (WGS) entry which is preliminary data.</text>
</comment>
<dbReference type="InterPro" id="IPR058240">
    <property type="entry name" value="rSAM_sf"/>
</dbReference>
<dbReference type="InterPro" id="IPR034505">
    <property type="entry name" value="Coproporphyrinogen-III_oxidase"/>
</dbReference>
<dbReference type="CDD" id="cd01335">
    <property type="entry name" value="Radical_SAM"/>
    <property type="match status" value="1"/>
</dbReference>
<sequence>MGMTYEQALASLRENDPGAPVPAVAGALAAPGNRHLLEYVVEDPFGAHVFPGNEPDYSPESFLTDLDEQLSTTAPIHLWSYIPTCAYRCRFCQYPVVLVKGSPEVADAKAAQWVDWNIREARLWLERVPSLATAPIGEFNVFGGTPSLLPPEAIRRLLGFYRENFAFGPDTAIRFEGDPSTFTPQKLELLAELGCTKLSSGVQSFDDPVLAQSGREHSADMCVDFIRNAHRMGFEWVSIDLMYGLLDQTVDSVRRDLDIVLENQPTAVVCTKLHLKSYTDTRTGVAGVQPAAWQLPDHRDKLVRDGHRWPPLGEQYQMREVLTEGLRAGGYTEHPTMYFARDGHGPEEWKSIMVDQERQEAEVAIGLGGSSSCRRSEAITDVHWKRYAEAVDAGRIPLGSATGFSTAAQEARAVKMALSTLRPLDDTVHGRRFPGCSLFAGPWRAQFASLAERGLVTLDEAAGRITLTPAGEVLVEAIINTELDAASELITPAPASP</sequence>
<protein>
    <recommendedName>
        <fullName evidence="1">Heme chaperone HemW</fullName>
    </recommendedName>
</protein>
<feature type="domain" description="Radical SAM core" evidence="2">
    <location>
        <begin position="71"/>
        <end position="319"/>
    </location>
</feature>
<evidence type="ECO:0000259" key="2">
    <source>
        <dbReference type="PROSITE" id="PS51918"/>
    </source>
</evidence>
<dbReference type="InterPro" id="IPR007197">
    <property type="entry name" value="rSAM"/>
</dbReference>
<gene>
    <name evidence="3" type="ORF">CFN78_18445</name>
</gene>
<dbReference type="GO" id="GO:0005737">
    <property type="term" value="C:cytoplasm"/>
    <property type="evidence" value="ECO:0007669"/>
    <property type="project" value="TreeGrafter"/>
</dbReference>
<dbReference type="Gene3D" id="3.80.30.20">
    <property type="entry name" value="tm_1862 like domain"/>
    <property type="match status" value="1"/>
</dbReference>
<dbReference type="Proteomes" id="UP000242444">
    <property type="component" value="Unassembled WGS sequence"/>
</dbReference>
<dbReference type="PROSITE" id="PS51918">
    <property type="entry name" value="RADICAL_SAM"/>
    <property type="match status" value="1"/>
</dbReference>
<evidence type="ECO:0000256" key="1">
    <source>
        <dbReference type="ARBA" id="ARBA00017228"/>
    </source>
</evidence>
<dbReference type="InterPro" id="IPR023404">
    <property type="entry name" value="rSAM_horseshoe"/>
</dbReference>
<dbReference type="SFLD" id="SFLDG01082">
    <property type="entry name" value="B12-binding_domain_containing"/>
    <property type="match status" value="1"/>
</dbReference>
<dbReference type="PANTHER" id="PTHR13932">
    <property type="entry name" value="COPROPORPHYRINIGEN III OXIDASE"/>
    <property type="match status" value="1"/>
</dbReference>
<dbReference type="OrthoDB" id="9808022at2"/>
<dbReference type="GO" id="GO:0003824">
    <property type="term" value="F:catalytic activity"/>
    <property type="evidence" value="ECO:0007669"/>
    <property type="project" value="InterPro"/>
</dbReference>
<dbReference type="Pfam" id="PF04055">
    <property type="entry name" value="Radical_SAM"/>
    <property type="match status" value="1"/>
</dbReference>
<dbReference type="AlphaFoldDB" id="A0A263D110"/>
<dbReference type="EMBL" id="NKYE01000011">
    <property type="protein sequence ID" value="OZM71808.1"/>
    <property type="molecule type" value="Genomic_DNA"/>
</dbReference>
<organism evidence="3 4">
    <name type="scientific">Amycolatopsis antarctica</name>
    <dbReference type="NCBI Taxonomy" id="1854586"/>
    <lineage>
        <taxon>Bacteria</taxon>
        <taxon>Bacillati</taxon>
        <taxon>Actinomycetota</taxon>
        <taxon>Actinomycetes</taxon>
        <taxon>Pseudonocardiales</taxon>
        <taxon>Pseudonocardiaceae</taxon>
        <taxon>Amycolatopsis</taxon>
    </lineage>
</organism>
<dbReference type="SFLD" id="SFLDS00029">
    <property type="entry name" value="Radical_SAM"/>
    <property type="match status" value="1"/>
</dbReference>
<dbReference type="SMART" id="SM00729">
    <property type="entry name" value="Elp3"/>
    <property type="match status" value="1"/>
</dbReference>
<dbReference type="InParanoid" id="A0A263D110"/>
<reference evidence="3 4" key="1">
    <citation type="submission" date="2017-07" db="EMBL/GenBank/DDBJ databases">
        <title>Amycolatopsis antarcticus sp. nov., isolated from the surface of an Antarcticus brown macroalga.</title>
        <authorList>
            <person name="Wang J."/>
            <person name="Leiva S."/>
            <person name="Huang J."/>
            <person name="Huang Y."/>
        </authorList>
    </citation>
    <scope>NUCLEOTIDE SEQUENCE [LARGE SCALE GENOMIC DNA]</scope>
    <source>
        <strain evidence="3 4">AU-G6</strain>
    </source>
</reference>
<keyword evidence="4" id="KW-1185">Reference proteome</keyword>
<dbReference type="GO" id="GO:0006779">
    <property type="term" value="P:porphyrin-containing compound biosynthetic process"/>
    <property type="evidence" value="ECO:0007669"/>
    <property type="project" value="TreeGrafter"/>
</dbReference>
<dbReference type="PANTHER" id="PTHR13932:SF5">
    <property type="entry name" value="RADICAL S-ADENOSYL METHIONINE DOMAIN-CONTAINING PROTEIN 1, MITOCHONDRIAL"/>
    <property type="match status" value="1"/>
</dbReference>
<accession>A0A263D110</accession>
<dbReference type="RefSeq" id="WP_094864091.1">
    <property type="nucleotide sequence ID" value="NZ_NKYE01000011.1"/>
</dbReference>
<dbReference type="SUPFAM" id="SSF102114">
    <property type="entry name" value="Radical SAM enzymes"/>
    <property type="match status" value="1"/>
</dbReference>